<keyword evidence="2" id="KW-1185">Reference proteome</keyword>
<dbReference type="EMBL" id="CR936257">
    <property type="protein sequence ID" value="CAI49381.1"/>
    <property type="molecule type" value="Genomic_DNA"/>
</dbReference>
<dbReference type="STRING" id="348780.NP_2580A"/>
<reference evidence="1 2" key="1">
    <citation type="journal article" date="2005" name="Genome Res.">
        <title>Living with two extremes: conclusions from the genome sequence of Natronomonas pharaonis.</title>
        <authorList>
            <person name="Falb M."/>
            <person name="Pfeiffer F."/>
            <person name="Palm P."/>
            <person name="Rodewald K."/>
            <person name="Hickmann V."/>
            <person name="Tittor J."/>
            <person name="Oesterhelt D."/>
        </authorList>
    </citation>
    <scope>NUCLEOTIDE SEQUENCE [LARGE SCALE GENOMIC DNA]</scope>
    <source>
        <strain evidence="2">ATCC 35678 / DSM 2160 / CIP 103997 / JCM 8858 / NBRC 14720 / NCIMB 2260 / Gabara</strain>
    </source>
</reference>
<proteinExistence type="predicted"/>
<dbReference type="HOGENOM" id="CLU_147793_0_0_2"/>
<dbReference type="GeneID" id="3701495"/>
<dbReference type="AlphaFoldDB" id="A0A1U7EWC4"/>
<dbReference type="KEGG" id="nph:NP_2580A"/>
<gene>
    <name evidence="1" type="ordered locus">NP_2580A</name>
</gene>
<dbReference type="InterPro" id="IPR055540">
    <property type="entry name" value="DUF7116"/>
</dbReference>
<protein>
    <submittedName>
        <fullName evidence="1">Uncharacterized protein</fullName>
    </submittedName>
</protein>
<dbReference type="OrthoDB" id="191840at2157"/>
<dbReference type="eggNOG" id="arCOG06214">
    <property type="taxonomic scope" value="Archaea"/>
</dbReference>
<evidence type="ECO:0000313" key="2">
    <source>
        <dbReference type="Proteomes" id="UP000002698"/>
    </source>
</evidence>
<organism evidence="1 2">
    <name type="scientific">Natronomonas pharaonis (strain ATCC 35678 / DSM 2160 / CIP 103997 / JCM 8858 / NBRC 14720 / NCIMB 2260 / Gabara)</name>
    <name type="common">Halobacterium pharaonis</name>
    <dbReference type="NCBI Taxonomy" id="348780"/>
    <lineage>
        <taxon>Archaea</taxon>
        <taxon>Methanobacteriati</taxon>
        <taxon>Methanobacteriota</taxon>
        <taxon>Stenosarchaea group</taxon>
        <taxon>Halobacteria</taxon>
        <taxon>Halobacteriales</taxon>
        <taxon>Natronomonadaceae</taxon>
        <taxon>Natronomonas</taxon>
    </lineage>
</organism>
<accession>A0A1U7EWC4</accession>
<dbReference type="Pfam" id="PF23429">
    <property type="entry name" value="DUF7116"/>
    <property type="match status" value="1"/>
</dbReference>
<dbReference type="Proteomes" id="UP000002698">
    <property type="component" value="Chromosome"/>
</dbReference>
<dbReference type="RefSeq" id="WP_011323006.1">
    <property type="nucleotide sequence ID" value="NC_007426.1"/>
</dbReference>
<name>A0A1U7EWC4_NATPD</name>
<evidence type="ECO:0000313" key="1">
    <source>
        <dbReference type="EMBL" id="CAI49381.1"/>
    </source>
</evidence>
<dbReference type="EnsemblBacteria" id="CAI49381">
    <property type="protein sequence ID" value="CAI49381"/>
    <property type="gene ID" value="NP_2580A"/>
</dbReference>
<sequence>MGAVTTSLDEEARTIFRDLGYEVTTENDELRAERKWRTVHVTTADPEEANTYGRLRCFVADADRAGEVRDRLLGLEPDYDWAVMSVEDGDYQVLHPSADVLPAP</sequence>